<dbReference type="GO" id="GO:0045893">
    <property type="term" value="P:positive regulation of DNA-templated transcription"/>
    <property type="evidence" value="ECO:0007669"/>
    <property type="project" value="TreeGrafter"/>
</dbReference>
<evidence type="ECO:0000256" key="5">
    <source>
        <dbReference type="ARBA" id="ARBA00022927"/>
    </source>
</evidence>
<dbReference type="PANTHER" id="PTHR13373:SF21">
    <property type="entry name" value="NUCLEAR PORE COMPLEX PROTEIN NUP85"/>
    <property type="match status" value="1"/>
</dbReference>
<dbReference type="Proteomes" id="UP000305067">
    <property type="component" value="Unassembled WGS sequence"/>
</dbReference>
<dbReference type="AlphaFoldDB" id="A0A5C3QUS0"/>
<dbReference type="GO" id="GO:0006406">
    <property type="term" value="P:mRNA export from nucleus"/>
    <property type="evidence" value="ECO:0007669"/>
    <property type="project" value="TreeGrafter"/>
</dbReference>
<dbReference type="GO" id="GO:0017056">
    <property type="term" value="F:structural constituent of nuclear pore"/>
    <property type="evidence" value="ECO:0007669"/>
    <property type="project" value="TreeGrafter"/>
</dbReference>
<keyword evidence="6 9" id="KW-0811">Translocation</keyword>
<reference evidence="10 11" key="1">
    <citation type="journal article" date="2019" name="Nat. Ecol. Evol.">
        <title>Megaphylogeny resolves global patterns of mushroom evolution.</title>
        <authorList>
            <person name="Varga T."/>
            <person name="Krizsan K."/>
            <person name="Foldi C."/>
            <person name="Dima B."/>
            <person name="Sanchez-Garcia M."/>
            <person name="Sanchez-Ramirez S."/>
            <person name="Szollosi G.J."/>
            <person name="Szarkandi J.G."/>
            <person name="Papp V."/>
            <person name="Albert L."/>
            <person name="Andreopoulos W."/>
            <person name="Angelini C."/>
            <person name="Antonin V."/>
            <person name="Barry K.W."/>
            <person name="Bougher N.L."/>
            <person name="Buchanan P."/>
            <person name="Buyck B."/>
            <person name="Bense V."/>
            <person name="Catcheside P."/>
            <person name="Chovatia M."/>
            <person name="Cooper J."/>
            <person name="Damon W."/>
            <person name="Desjardin D."/>
            <person name="Finy P."/>
            <person name="Geml J."/>
            <person name="Haridas S."/>
            <person name="Hughes K."/>
            <person name="Justo A."/>
            <person name="Karasinski D."/>
            <person name="Kautmanova I."/>
            <person name="Kiss B."/>
            <person name="Kocsube S."/>
            <person name="Kotiranta H."/>
            <person name="LaButti K.M."/>
            <person name="Lechner B.E."/>
            <person name="Liimatainen K."/>
            <person name="Lipzen A."/>
            <person name="Lukacs Z."/>
            <person name="Mihaltcheva S."/>
            <person name="Morgado L.N."/>
            <person name="Niskanen T."/>
            <person name="Noordeloos M.E."/>
            <person name="Ohm R.A."/>
            <person name="Ortiz-Santana B."/>
            <person name="Ovrebo C."/>
            <person name="Racz N."/>
            <person name="Riley R."/>
            <person name="Savchenko A."/>
            <person name="Shiryaev A."/>
            <person name="Soop K."/>
            <person name="Spirin V."/>
            <person name="Szebenyi C."/>
            <person name="Tomsovsky M."/>
            <person name="Tulloss R.E."/>
            <person name="Uehling J."/>
            <person name="Grigoriev I.V."/>
            <person name="Vagvolgyi C."/>
            <person name="Papp T."/>
            <person name="Martin F.M."/>
            <person name="Miettinen O."/>
            <person name="Hibbett D.S."/>
            <person name="Nagy L.G."/>
        </authorList>
    </citation>
    <scope>NUCLEOTIDE SEQUENCE [LARGE SCALE GENOMIC DNA]</scope>
    <source>
        <strain evidence="10 11">CBS 309.79</strain>
    </source>
</reference>
<comment type="function">
    <text evidence="9">Functions as a component of the nuclear pore complex (NPC).</text>
</comment>
<keyword evidence="11" id="KW-1185">Reference proteome</keyword>
<keyword evidence="3 9" id="KW-0813">Transport</keyword>
<evidence type="ECO:0000256" key="2">
    <source>
        <dbReference type="ARBA" id="ARBA00005573"/>
    </source>
</evidence>
<evidence type="ECO:0000256" key="3">
    <source>
        <dbReference type="ARBA" id="ARBA00022448"/>
    </source>
</evidence>
<evidence type="ECO:0000256" key="8">
    <source>
        <dbReference type="ARBA" id="ARBA00023242"/>
    </source>
</evidence>
<dbReference type="InterPro" id="IPR011502">
    <property type="entry name" value="Nucleoporin_Nup85"/>
</dbReference>
<evidence type="ECO:0000313" key="10">
    <source>
        <dbReference type="EMBL" id="TFL05128.1"/>
    </source>
</evidence>
<proteinExistence type="inferred from homology"/>
<comment type="subcellular location">
    <subcellularLocation>
        <location evidence="1 9">Nucleus</location>
        <location evidence="1 9">Nuclear pore complex</location>
    </subcellularLocation>
</comment>
<name>A0A5C3QUS0_9AGAR</name>
<dbReference type="OrthoDB" id="17644at2759"/>
<gene>
    <name evidence="10" type="ORF">BDV98DRAFT_601544</name>
</gene>
<organism evidence="10 11">
    <name type="scientific">Pterulicium gracile</name>
    <dbReference type="NCBI Taxonomy" id="1884261"/>
    <lineage>
        <taxon>Eukaryota</taxon>
        <taxon>Fungi</taxon>
        <taxon>Dikarya</taxon>
        <taxon>Basidiomycota</taxon>
        <taxon>Agaricomycotina</taxon>
        <taxon>Agaricomycetes</taxon>
        <taxon>Agaricomycetidae</taxon>
        <taxon>Agaricales</taxon>
        <taxon>Pleurotineae</taxon>
        <taxon>Pterulaceae</taxon>
        <taxon>Pterulicium</taxon>
    </lineage>
</organism>
<evidence type="ECO:0000256" key="7">
    <source>
        <dbReference type="ARBA" id="ARBA00023132"/>
    </source>
</evidence>
<dbReference type="EMBL" id="ML178817">
    <property type="protein sequence ID" value="TFL05128.1"/>
    <property type="molecule type" value="Genomic_DNA"/>
</dbReference>
<keyword evidence="8 9" id="KW-0539">Nucleus</keyword>
<dbReference type="PANTHER" id="PTHR13373">
    <property type="entry name" value="FROUNT PROTEIN-RELATED"/>
    <property type="match status" value="1"/>
</dbReference>
<dbReference type="GO" id="GO:0031965">
    <property type="term" value="C:nuclear membrane"/>
    <property type="evidence" value="ECO:0007669"/>
    <property type="project" value="UniProtKB-UniRule"/>
</dbReference>
<evidence type="ECO:0000256" key="6">
    <source>
        <dbReference type="ARBA" id="ARBA00023010"/>
    </source>
</evidence>
<keyword evidence="9" id="KW-0472">Membrane</keyword>
<keyword evidence="5 9" id="KW-0653">Protein transport</keyword>
<evidence type="ECO:0000256" key="4">
    <source>
        <dbReference type="ARBA" id="ARBA00022816"/>
    </source>
</evidence>
<dbReference type="GO" id="GO:0031080">
    <property type="term" value="C:nuclear pore outer ring"/>
    <property type="evidence" value="ECO:0007669"/>
    <property type="project" value="TreeGrafter"/>
</dbReference>
<evidence type="ECO:0000256" key="1">
    <source>
        <dbReference type="ARBA" id="ARBA00004567"/>
    </source>
</evidence>
<dbReference type="Pfam" id="PF07575">
    <property type="entry name" value="Nucleopor_Nup85"/>
    <property type="match status" value="1"/>
</dbReference>
<dbReference type="STRING" id="1884261.A0A5C3QUS0"/>
<comment type="similarity">
    <text evidence="2 9">Belongs to the nucleoporin Nup85 family.</text>
</comment>
<evidence type="ECO:0000256" key="9">
    <source>
        <dbReference type="RuleBase" id="RU365073"/>
    </source>
</evidence>
<keyword evidence="4 9" id="KW-0509">mRNA transport</keyword>
<sequence length="705" mass="79769">MVATHLTLNPALVDAGKASELAETGKTLSTAFSPLDDSICVYVSPLTREPQNEEYPIYTTILNVAPSAERRLFLTDTHLIFSGVRHLEREAATHEPEWITEPDAMAAVRKFGFDYVNFVKECWIHVSRPHTETDGPNQFSADHYHSLYTVFSLFVLLYLPEPNYEGLPIGDELMEWLNTHFIEPSTEEGDQLSSLDRPWEDEAFWPYLTRTTIRGLTKAVAFFLDVLKKSHPSPDVRRIADALTPVIVNQPRLLGCGSEREFAIKTRKWRETVKALRVDLDRVPEDARQDDEDGDEFEGWWERMSDIVGLLEGRSEVLIRVCKDLGADWKECVAAWGVFVDPKLRRADLPDIAATVLEELPLEDETPEDLIHYNLVFGETAAALQVSSELDPWLSAHLADLMQLADLIPKERNEESELSSRDEYVLQFSEYLRSDPALWRITVSYMYTCGAIGAETADEVLLRVPIRNRVVTDVSEVCCEYGREETRRAVCRIAAQMYVRDKEYGLAISHAISGEDWAGVGIIINRVLDEYIISGPEDFIAYATQITPSLPSLHKSDDENPLLSQGIFLHRLTFLTRFSRFLKLKADLEWRDAGVNLVSMFRDDLCPKSWRAVLLYGAVDLLNQESMHLSPADITLLLSKIQEISTHCSQGSGEDYLAVFRQAQEIMSEGEALDRLDSVRFALAQYYARSAMLGVGGKTGVYLRA</sequence>
<comment type="subunit">
    <text evidence="9">Component of the nuclear pore complex (NPC).</text>
</comment>
<keyword evidence="7 9" id="KW-0906">Nuclear pore complex</keyword>
<accession>A0A5C3QUS0</accession>
<evidence type="ECO:0000313" key="11">
    <source>
        <dbReference type="Proteomes" id="UP000305067"/>
    </source>
</evidence>
<protein>
    <recommendedName>
        <fullName evidence="9">Nuclear pore complex protein Nup85</fullName>
    </recommendedName>
</protein>
<dbReference type="GO" id="GO:0006606">
    <property type="term" value="P:protein import into nucleus"/>
    <property type="evidence" value="ECO:0007669"/>
    <property type="project" value="TreeGrafter"/>
</dbReference>